<protein>
    <recommendedName>
        <fullName evidence="3">Reverse transcriptase RNase H-like domain-containing protein</fullName>
    </recommendedName>
</protein>
<keyword evidence="2" id="KW-1185">Reference proteome</keyword>
<accession>A0A0D0C3G3</accession>
<evidence type="ECO:0008006" key="3">
    <source>
        <dbReference type="Google" id="ProtNLM"/>
    </source>
</evidence>
<gene>
    <name evidence="1" type="ORF">GYMLUDRAFT_104662</name>
</gene>
<dbReference type="AlphaFoldDB" id="A0A0D0C3G3"/>
<organism evidence="1 2">
    <name type="scientific">Collybiopsis luxurians FD-317 M1</name>
    <dbReference type="NCBI Taxonomy" id="944289"/>
    <lineage>
        <taxon>Eukaryota</taxon>
        <taxon>Fungi</taxon>
        <taxon>Dikarya</taxon>
        <taxon>Basidiomycota</taxon>
        <taxon>Agaricomycotina</taxon>
        <taxon>Agaricomycetes</taxon>
        <taxon>Agaricomycetidae</taxon>
        <taxon>Agaricales</taxon>
        <taxon>Marasmiineae</taxon>
        <taxon>Omphalotaceae</taxon>
        <taxon>Collybiopsis</taxon>
        <taxon>Collybiopsis luxurians</taxon>
    </lineage>
</organism>
<proteinExistence type="predicted"/>
<feature type="non-terminal residue" evidence="1">
    <location>
        <position position="1"/>
    </location>
</feature>
<dbReference type="EMBL" id="KN834767">
    <property type="protein sequence ID" value="KIK62656.1"/>
    <property type="molecule type" value="Genomic_DNA"/>
</dbReference>
<sequence>SHYSQPKLELFGLYKALRHWRLYLIGVKNLRVEVDAQYISGMLKEPDIQPNATINRWIQGILLFNFDLRHVPAYKFKGPDALSRIRIDEDEVDEVVESDDDTWLDNIVLLTQLLEHQNSANEKVIPTYGPLTLPSCFTSRSVQESTLQKIRLFLTTLESPYFTSVQS</sequence>
<dbReference type="OrthoDB" id="3037028at2759"/>
<reference evidence="1 2" key="1">
    <citation type="submission" date="2014-04" db="EMBL/GenBank/DDBJ databases">
        <title>Evolutionary Origins and Diversification of the Mycorrhizal Mutualists.</title>
        <authorList>
            <consortium name="DOE Joint Genome Institute"/>
            <consortium name="Mycorrhizal Genomics Consortium"/>
            <person name="Kohler A."/>
            <person name="Kuo A."/>
            <person name="Nagy L.G."/>
            <person name="Floudas D."/>
            <person name="Copeland A."/>
            <person name="Barry K.W."/>
            <person name="Cichocki N."/>
            <person name="Veneault-Fourrey C."/>
            <person name="LaButti K."/>
            <person name="Lindquist E.A."/>
            <person name="Lipzen A."/>
            <person name="Lundell T."/>
            <person name="Morin E."/>
            <person name="Murat C."/>
            <person name="Riley R."/>
            <person name="Ohm R."/>
            <person name="Sun H."/>
            <person name="Tunlid A."/>
            <person name="Henrissat B."/>
            <person name="Grigoriev I.V."/>
            <person name="Hibbett D.S."/>
            <person name="Martin F."/>
        </authorList>
    </citation>
    <scope>NUCLEOTIDE SEQUENCE [LARGE SCALE GENOMIC DNA]</scope>
    <source>
        <strain evidence="1 2">FD-317 M1</strain>
    </source>
</reference>
<evidence type="ECO:0000313" key="2">
    <source>
        <dbReference type="Proteomes" id="UP000053593"/>
    </source>
</evidence>
<feature type="non-terminal residue" evidence="1">
    <location>
        <position position="167"/>
    </location>
</feature>
<dbReference type="Proteomes" id="UP000053593">
    <property type="component" value="Unassembled WGS sequence"/>
</dbReference>
<evidence type="ECO:0000313" key="1">
    <source>
        <dbReference type="EMBL" id="KIK62656.1"/>
    </source>
</evidence>
<dbReference type="HOGENOM" id="CLU_1647749_0_0_1"/>
<name>A0A0D0C3G3_9AGAR</name>